<organism evidence="3 4">
    <name type="scientific">Immersiella caudata</name>
    <dbReference type="NCBI Taxonomy" id="314043"/>
    <lineage>
        <taxon>Eukaryota</taxon>
        <taxon>Fungi</taxon>
        <taxon>Dikarya</taxon>
        <taxon>Ascomycota</taxon>
        <taxon>Pezizomycotina</taxon>
        <taxon>Sordariomycetes</taxon>
        <taxon>Sordariomycetidae</taxon>
        <taxon>Sordariales</taxon>
        <taxon>Lasiosphaeriaceae</taxon>
        <taxon>Immersiella</taxon>
    </lineage>
</organism>
<sequence length="143" mass="15711">MIVATLLLLAVTGGVLGEPTRGRWHAPRETARAEERRKASDSISPTPTSSPGIVAMGLFRRQDDPDYVLPSDTCGFFDHIKELGFQFRCFTECETIMSLRAAPPASYTEYNCYRSGYGGIYGLQDYPPGGYSNANTSYIIVSP</sequence>
<dbReference type="Proteomes" id="UP001175000">
    <property type="component" value="Unassembled WGS sequence"/>
</dbReference>
<evidence type="ECO:0000256" key="2">
    <source>
        <dbReference type="SAM" id="SignalP"/>
    </source>
</evidence>
<name>A0AA39U3B7_9PEZI</name>
<gene>
    <name evidence="3" type="ORF">B0T14DRAFT_570796</name>
</gene>
<feature type="region of interest" description="Disordered" evidence="1">
    <location>
        <begin position="20"/>
        <end position="52"/>
    </location>
</feature>
<proteinExistence type="predicted"/>
<keyword evidence="2" id="KW-0732">Signal</keyword>
<feature type="signal peptide" evidence="2">
    <location>
        <begin position="1"/>
        <end position="17"/>
    </location>
</feature>
<dbReference type="EMBL" id="JAULSU010000007">
    <property type="protein sequence ID" value="KAK0610865.1"/>
    <property type="molecule type" value="Genomic_DNA"/>
</dbReference>
<dbReference type="AlphaFoldDB" id="A0AA39U3B7"/>
<reference evidence="3" key="1">
    <citation type="submission" date="2023-06" db="EMBL/GenBank/DDBJ databases">
        <title>Genome-scale phylogeny and comparative genomics of the fungal order Sordariales.</title>
        <authorList>
            <consortium name="Lawrence Berkeley National Laboratory"/>
            <person name="Hensen N."/>
            <person name="Bonometti L."/>
            <person name="Westerberg I."/>
            <person name="Brannstrom I.O."/>
            <person name="Guillou S."/>
            <person name="Cros-Aarteil S."/>
            <person name="Calhoun S."/>
            <person name="Haridas S."/>
            <person name="Kuo A."/>
            <person name="Mondo S."/>
            <person name="Pangilinan J."/>
            <person name="Riley R."/>
            <person name="Labutti K."/>
            <person name="Andreopoulos B."/>
            <person name="Lipzen A."/>
            <person name="Chen C."/>
            <person name="Yanf M."/>
            <person name="Daum C."/>
            <person name="Ng V."/>
            <person name="Clum A."/>
            <person name="Steindorff A."/>
            <person name="Ohm R."/>
            <person name="Martin F."/>
            <person name="Silar P."/>
            <person name="Natvig D."/>
            <person name="Lalanne C."/>
            <person name="Gautier V."/>
            <person name="Ament-Velasquez S.L."/>
            <person name="Kruys A."/>
            <person name="Hutchinson M.I."/>
            <person name="Powell A.J."/>
            <person name="Barry K."/>
            <person name="Miller A.N."/>
            <person name="Grigoriev I.V."/>
            <person name="Debuchy R."/>
            <person name="Gladieux P."/>
            <person name="Thoren M.H."/>
            <person name="Johannesson H."/>
        </authorList>
    </citation>
    <scope>NUCLEOTIDE SEQUENCE</scope>
    <source>
        <strain evidence="3">CBS 606.72</strain>
    </source>
</reference>
<evidence type="ECO:0000313" key="4">
    <source>
        <dbReference type="Proteomes" id="UP001175000"/>
    </source>
</evidence>
<keyword evidence="4" id="KW-1185">Reference proteome</keyword>
<comment type="caution">
    <text evidence="3">The sequence shown here is derived from an EMBL/GenBank/DDBJ whole genome shotgun (WGS) entry which is preliminary data.</text>
</comment>
<feature type="compositionally biased region" description="Basic and acidic residues" evidence="1">
    <location>
        <begin position="26"/>
        <end position="40"/>
    </location>
</feature>
<feature type="chain" id="PRO_5041319745" evidence="2">
    <location>
        <begin position="18"/>
        <end position="143"/>
    </location>
</feature>
<evidence type="ECO:0000256" key="1">
    <source>
        <dbReference type="SAM" id="MobiDB-lite"/>
    </source>
</evidence>
<accession>A0AA39U3B7</accession>
<protein>
    <submittedName>
        <fullName evidence="3">Uncharacterized protein</fullName>
    </submittedName>
</protein>
<evidence type="ECO:0000313" key="3">
    <source>
        <dbReference type="EMBL" id="KAK0610865.1"/>
    </source>
</evidence>